<keyword evidence="2" id="KW-1185">Reference proteome</keyword>
<dbReference type="AlphaFoldDB" id="A0AAV8VL86"/>
<reference evidence="1 2" key="1">
    <citation type="journal article" date="2023" name="Insect Mol. Biol.">
        <title>Genome sequencing provides insights into the evolution of gene families encoding plant cell wall-degrading enzymes in longhorned beetles.</title>
        <authorList>
            <person name="Shin N.R."/>
            <person name="Okamura Y."/>
            <person name="Kirsch R."/>
            <person name="Pauchet Y."/>
        </authorList>
    </citation>
    <scope>NUCLEOTIDE SEQUENCE [LARGE SCALE GENOMIC DNA]</scope>
    <source>
        <strain evidence="1">EAD_L_NR</strain>
    </source>
</reference>
<dbReference type="Proteomes" id="UP001159042">
    <property type="component" value="Unassembled WGS sequence"/>
</dbReference>
<evidence type="ECO:0000313" key="2">
    <source>
        <dbReference type="Proteomes" id="UP001159042"/>
    </source>
</evidence>
<name>A0AAV8VL86_9CUCU</name>
<accession>A0AAV8VL86</accession>
<sequence>MNDARMIHRAYPLFTTVLTYDDGQGEDEEGSLTHIGGYGSKLPPGILPHGLPQVKEVQPAITVVEQEQRKEEVKEVRELSEEEKQMIILSEDFQHFVDRAGRIMERALCESVDIYMDYTGCFGDDAL</sequence>
<protein>
    <submittedName>
        <fullName evidence="1">Uncharacterized protein</fullName>
    </submittedName>
</protein>
<proteinExistence type="predicted"/>
<comment type="caution">
    <text evidence="1">The sequence shown here is derived from an EMBL/GenBank/DDBJ whole genome shotgun (WGS) entry which is preliminary data.</text>
</comment>
<dbReference type="EMBL" id="JANEYG010000060">
    <property type="protein sequence ID" value="KAJ8914978.1"/>
    <property type="molecule type" value="Genomic_DNA"/>
</dbReference>
<organism evidence="1 2">
    <name type="scientific">Exocentrus adspersus</name>
    <dbReference type="NCBI Taxonomy" id="1586481"/>
    <lineage>
        <taxon>Eukaryota</taxon>
        <taxon>Metazoa</taxon>
        <taxon>Ecdysozoa</taxon>
        <taxon>Arthropoda</taxon>
        <taxon>Hexapoda</taxon>
        <taxon>Insecta</taxon>
        <taxon>Pterygota</taxon>
        <taxon>Neoptera</taxon>
        <taxon>Endopterygota</taxon>
        <taxon>Coleoptera</taxon>
        <taxon>Polyphaga</taxon>
        <taxon>Cucujiformia</taxon>
        <taxon>Chrysomeloidea</taxon>
        <taxon>Cerambycidae</taxon>
        <taxon>Lamiinae</taxon>
        <taxon>Acanthocinini</taxon>
        <taxon>Exocentrus</taxon>
    </lineage>
</organism>
<gene>
    <name evidence="1" type="ORF">NQ315_002502</name>
</gene>
<evidence type="ECO:0000313" key="1">
    <source>
        <dbReference type="EMBL" id="KAJ8914978.1"/>
    </source>
</evidence>